<comment type="subcellular location">
    <subcellularLocation>
        <location evidence="1">Membrane</location>
    </subcellularLocation>
    <subcellularLocation>
        <location evidence="9">Mitochondrion membrane</location>
        <topology evidence="9">Multi-pass membrane protein</topology>
    </subcellularLocation>
</comment>
<evidence type="ECO:0000256" key="5">
    <source>
        <dbReference type="ARBA" id="ARBA00022692"/>
    </source>
</evidence>
<comment type="function">
    <text evidence="9">Core subunit of the mitochondrial membrane respiratory chain NADH dehydrogenase (Complex I) which catalyzes electron transfer from NADH through the respiratory chain, using ubiquinone as an electron acceptor. Essential for the catalytic activity of complex I.</text>
</comment>
<evidence type="ECO:0000256" key="8">
    <source>
        <dbReference type="ARBA" id="ARBA00049551"/>
    </source>
</evidence>
<keyword evidence="9 10" id="KW-0496">Mitochondrion</keyword>
<reference evidence="10" key="1">
    <citation type="submission" date="2020-03" db="EMBL/GenBank/DDBJ databases">
        <title>The mitochondrial genomes of eight Scelimeninae species (Orthoptera: Tetrigoidea): deep insights into structural characteristics and phylogenetic implications.</title>
        <authorList>
            <person name="Li R."/>
            <person name="Li X.-D."/>
        </authorList>
    </citation>
    <scope>NUCLEOTIDE SEQUENCE</scope>
</reference>
<feature type="transmembrane region" description="Helical" evidence="9">
    <location>
        <begin position="6"/>
        <end position="25"/>
    </location>
</feature>
<keyword evidence="5 9" id="KW-0812">Transmembrane</keyword>
<evidence type="ECO:0000256" key="6">
    <source>
        <dbReference type="ARBA" id="ARBA00022989"/>
    </source>
</evidence>
<dbReference type="EC" id="7.1.1.2" evidence="9"/>
<comment type="catalytic activity">
    <reaction evidence="8 9">
        <text>a ubiquinone + NADH + 5 H(+)(in) = a ubiquinol + NAD(+) + 4 H(+)(out)</text>
        <dbReference type="Rhea" id="RHEA:29091"/>
        <dbReference type="Rhea" id="RHEA-COMP:9565"/>
        <dbReference type="Rhea" id="RHEA-COMP:9566"/>
        <dbReference type="ChEBI" id="CHEBI:15378"/>
        <dbReference type="ChEBI" id="CHEBI:16389"/>
        <dbReference type="ChEBI" id="CHEBI:17976"/>
        <dbReference type="ChEBI" id="CHEBI:57540"/>
        <dbReference type="ChEBI" id="CHEBI:57945"/>
        <dbReference type="EC" id="7.1.1.2"/>
    </reaction>
</comment>
<keyword evidence="6 9" id="KW-1133">Transmembrane helix</keyword>
<evidence type="ECO:0000256" key="1">
    <source>
        <dbReference type="ARBA" id="ARBA00004370"/>
    </source>
</evidence>
<keyword evidence="9" id="KW-0830">Ubiquinone</keyword>
<feature type="transmembrane region" description="Helical" evidence="9">
    <location>
        <begin position="87"/>
        <end position="106"/>
    </location>
</feature>
<evidence type="ECO:0000256" key="7">
    <source>
        <dbReference type="ARBA" id="ARBA00023136"/>
    </source>
</evidence>
<keyword evidence="9" id="KW-0520">NAD</keyword>
<proteinExistence type="inferred from homology"/>
<keyword evidence="9" id="KW-0679">Respiratory chain</keyword>
<protein>
    <recommendedName>
        <fullName evidence="3 9">NADH-ubiquinone oxidoreductase chain 3</fullName>
        <ecNumber evidence="9">7.1.1.2</ecNumber>
    </recommendedName>
</protein>
<keyword evidence="4 9" id="KW-0813">Transport</keyword>
<dbReference type="AlphaFoldDB" id="A0A7U3STL2"/>
<evidence type="ECO:0000256" key="3">
    <source>
        <dbReference type="ARBA" id="ARBA00021007"/>
    </source>
</evidence>
<keyword evidence="7 9" id="KW-0472">Membrane</keyword>
<dbReference type="GO" id="GO:0008137">
    <property type="term" value="F:NADH dehydrogenase (ubiquinone) activity"/>
    <property type="evidence" value="ECO:0007669"/>
    <property type="project" value="UniProtKB-UniRule"/>
</dbReference>
<keyword evidence="9" id="KW-1278">Translocase</keyword>
<geneLocation type="mitochondrion" evidence="10"/>
<dbReference type="Gene3D" id="1.20.58.1610">
    <property type="entry name" value="NADH:ubiquinone/plastoquinone oxidoreductase, chain 3"/>
    <property type="match status" value="1"/>
</dbReference>
<evidence type="ECO:0000256" key="4">
    <source>
        <dbReference type="ARBA" id="ARBA00022448"/>
    </source>
</evidence>
<accession>A0A7U3STL2</accession>
<dbReference type="Pfam" id="PF00507">
    <property type="entry name" value="Oxidored_q4"/>
    <property type="match status" value="1"/>
</dbReference>
<dbReference type="PANTHER" id="PTHR11058">
    <property type="entry name" value="NADH-UBIQUINONE OXIDOREDUCTASE CHAIN 3"/>
    <property type="match status" value="1"/>
</dbReference>
<dbReference type="InterPro" id="IPR038430">
    <property type="entry name" value="NDAH_ubi_oxred_su3_sf"/>
</dbReference>
<sequence length="117" mass="13457">MQSMMTTMLLSALMPIAMIMISTLISKKMISDRKKLSPFECGFNPQTKARLPFSIQFFMISILFLIFDIEIALILPLIPIMKISEIMSWWVSSATFITILLVGLFYEWKQGALKWAI</sequence>
<dbReference type="PANTHER" id="PTHR11058:SF9">
    <property type="entry name" value="NADH-UBIQUINONE OXIDOREDUCTASE CHAIN 3"/>
    <property type="match status" value="1"/>
</dbReference>
<evidence type="ECO:0000256" key="2">
    <source>
        <dbReference type="ARBA" id="ARBA00008472"/>
    </source>
</evidence>
<dbReference type="InterPro" id="IPR000440">
    <property type="entry name" value="NADH_UbQ/plastoQ_OxRdtase_su3"/>
</dbReference>
<name>A0A7U3STL2_9ORTH</name>
<keyword evidence="9" id="KW-0249">Electron transport</keyword>
<dbReference type="GO" id="GO:0030964">
    <property type="term" value="C:NADH dehydrogenase complex"/>
    <property type="evidence" value="ECO:0007669"/>
    <property type="project" value="TreeGrafter"/>
</dbReference>
<gene>
    <name evidence="10" type="primary">ND3</name>
</gene>
<dbReference type="GO" id="GO:0031966">
    <property type="term" value="C:mitochondrial membrane"/>
    <property type="evidence" value="ECO:0007669"/>
    <property type="project" value="UniProtKB-SubCell"/>
</dbReference>
<organism evidence="10">
    <name type="scientific">Falconius longicornis</name>
    <dbReference type="NCBI Taxonomy" id="2793211"/>
    <lineage>
        <taxon>Eukaryota</taxon>
        <taxon>Metazoa</taxon>
        <taxon>Ecdysozoa</taxon>
        <taxon>Arthropoda</taxon>
        <taxon>Hexapoda</taxon>
        <taxon>Insecta</taxon>
        <taxon>Pterygota</taxon>
        <taxon>Neoptera</taxon>
        <taxon>Polyneoptera</taxon>
        <taxon>Orthoptera</taxon>
        <taxon>Caelifera</taxon>
        <taxon>Acrididea</taxon>
        <taxon>Tetrigoidea</taxon>
        <taxon>Tetrigidae</taxon>
        <taxon>Scelimeninae</taxon>
        <taxon>Falconius</taxon>
    </lineage>
</organism>
<evidence type="ECO:0000313" key="10">
    <source>
        <dbReference type="EMBL" id="QPK42054.1"/>
    </source>
</evidence>
<feature type="transmembrane region" description="Helical" evidence="9">
    <location>
        <begin position="57"/>
        <end position="81"/>
    </location>
</feature>
<evidence type="ECO:0000256" key="9">
    <source>
        <dbReference type="RuleBase" id="RU003640"/>
    </source>
</evidence>
<dbReference type="EMBL" id="MT162543">
    <property type="protein sequence ID" value="QPK42054.1"/>
    <property type="molecule type" value="Genomic_DNA"/>
</dbReference>
<comment type="similarity">
    <text evidence="2 9">Belongs to the complex I subunit 3 family.</text>
</comment>